<feature type="compositionally biased region" description="Low complexity" evidence="1">
    <location>
        <begin position="422"/>
        <end position="432"/>
    </location>
</feature>
<dbReference type="OrthoDB" id="7870459at2"/>
<comment type="caution">
    <text evidence="3">The sequence shown here is derived from an EMBL/GenBank/DDBJ whole genome shotgun (WGS) entry which is preliminary data.</text>
</comment>
<dbReference type="EMBL" id="LJSG01000006">
    <property type="protein sequence ID" value="KPP94218.1"/>
    <property type="molecule type" value="Genomic_DNA"/>
</dbReference>
<feature type="compositionally biased region" description="Acidic residues" evidence="1">
    <location>
        <begin position="516"/>
        <end position="531"/>
    </location>
</feature>
<proteinExistence type="predicted"/>
<feature type="compositionally biased region" description="Pro residues" evidence="1">
    <location>
        <begin position="666"/>
        <end position="678"/>
    </location>
</feature>
<sequence>MKPNFALGLTDDGITLWQRDSAGLLRVGVVALDAPDMDVQMQALVDKARALAPDGIATQLVVPDEQVLYTDIPAQPDDAAIRAALDGKTPYPVDELDFDWQEMNGALRVALVARETLAEAEDFARAQGLNPVCFVAAPQSQGFTVQPFFGRVRGVKDRAEDLGRGGAIQHEIGIADLPKPKQPQTAPAPKAAPEPTAQANAAPGDSGPAKQDAAADAKPTAKTTKGDVAQDKPDTGEIWTTPPTDDIKTDPSKAAQNKFDFARKDELSDAAKAAVAKALSPLKATPKSPEPAASTGGDDFAAFRSRRAAPRAAPVANPVAAPVAPPSASEAKATKALTALTKSRSLSFGSLGGAALAEKLRASVSAPVSRASSSLWGATARLQRKSDAATRADTPAKAALAHAEAANLATKTPAKDIPKAPKPISKPIAKPIAKPEADPEAERLTVFGARRHGAASEPKLPGRALALSGAGLLLVLAVGVWVFYFTQAQAPELAQPDLPADTATEIAAPEALGIDPPEDDPLTGDAAEDVESSLGVTDAAQNQGSAETPEAPDVDGATSGGSSPEIERQAQSAGRLAALRSMRAIAPEAPGNLPNVQSAPEPFGSTPLPPLRGAEAPQVAEQQTETEDAVAPEPSLPPGEELLDINVTEGSPTVVPPARPEGIAPEPAPEPTPEPTPEPQAAAPTLLDESDVVVDVTEGAPPSVPPDRPAGIAPDQAPPAETTPEDDAPEDQSSLPPPPGGVALTMLSPQARPAEIVAQAEDLSNQFASATQQAVAASLRPSGRPNGFSQTVQRALAAARIRAVDEPQAQVVQASAAAVPSIPSSASVTRAATQTRAINLRQINLLGVMGTPSARRALVRLDNGRVVTVQVGERLDGGQVTAIGESELRYNKRGRDLVLRIAS</sequence>
<dbReference type="Gene3D" id="2.30.30.830">
    <property type="match status" value="1"/>
</dbReference>
<evidence type="ECO:0000256" key="1">
    <source>
        <dbReference type="SAM" id="MobiDB-lite"/>
    </source>
</evidence>
<gene>
    <name evidence="2" type="ORF">Ga0058931_1712</name>
    <name evidence="3" type="ORF">HLUCCA05_12935</name>
</gene>
<keyword evidence="5" id="KW-1185">Reference proteome</keyword>
<protein>
    <submittedName>
        <fullName evidence="3">Type IV pilus biogenesis</fullName>
    </submittedName>
</protein>
<dbReference type="STRING" id="1666912.Ga0058931_1712"/>
<evidence type="ECO:0000313" key="4">
    <source>
        <dbReference type="Proteomes" id="UP000050413"/>
    </source>
</evidence>
<evidence type="ECO:0000313" key="2">
    <source>
        <dbReference type="EMBL" id="CUX81356.1"/>
    </source>
</evidence>
<feature type="region of interest" description="Disordered" evidence="1">
    <location>
        <begin position="170"/>
        <end position="334"/>
    </location>
</feature>
<dbReference type="Proteomes" id="UP000050413">
    <property type="component" value="Unassembled WGS sequence"/>
</dbReference>
<feature type="compositionally biased region" description="Basic and acidic residues" evidence="1">
    <location>
        <begin position="224"/>
        <end position="235"/>
    </location>
</feature>
<dbReference type="SUPFAM" id="SSF53067">
    <property type="entry name" value="Actin-like ATPase domain"/>
    <property type="match status" value="1"/>
</dbReference>
<feature type="compositionally biased region" description="Low complexity" evidence="1">
    <location>
        <begin position="310"/>
        <end position="334"/>
    </location>
</feature>
<reference evidence="2 5" key="2">
    <citation type="submission" date="2016-01" db="EMBL/GenBank/DDBJ databases">
        <authorList>
            <person name="Varghese N."/>
        </authorList>
    </citation>
    <scope>NUCLEOTIDE SEQUENCE [LARGE SCALE GENOMIC DNA]</scope>
    <source>
        <strain evidence="2 5">HL-91</strain>
    </source>
</reference>
<evidence type="ECO:0000313" key="5">
    <source>
        <dbReference type="Proteomes" id="UP000182045"/>
    </source>
</evidence>
<reference evidence="3 4" key="1">
    <citation type="submission" date="2015-09" db="EMBL/GenBank/DDBJ databases">
        <title>Identification and resolution of microdiversity through metagenomic sequencing of parallel consortia.</title>
        <authorList>
            <person name="Nelson W.C."/>
            <person name="Romine M.F."/>
            <person name="Lindemann S.R."/>
        </authorList>
    </citation>
    <scope>NUCLEOTIDE SEQUENCE [LARGE SCALE GENOMIC DNA]</scope>
    <source>
        <strain evidence="3">HL-91</strain>
    </source>
</reference>
<dbReference type="RefSeq" id="WP_072245961.1">
    <property type="nucleotide sequence ID" value="NZ_FBYC01000004.1"/>
</dbReference>
<organism evidence="3 4">
    <name type="scientific">Roseibaca calidilacus</name>
    <dbReference type="NCBI Taxonomy" id="1666912"/>
    <lineage>
        <taxon>Bacteria</taxon>
        <taxon>Pseudomonadati</taxon>
        <taxon>Pseudomonadota</taxon>
        <taxon>Alphaproteobacteria</taxon>
        <taxon>Rhodobacterales</taxon>
        <taxon>Paracoccaceae</taxon>
        <taxon>Roseinatronobacter</taxon>
    </lineage>
</organism>
<name>A0A0P7W9X7_9RHOB</name>
<dbReference type="EMBL" id="FBYC01000004">
    <property type="protein sequence ID" value="CUX81356.1"/>
    <property type="molecule type" value="Genomic_DNA"/>
</dbReference>
<feature type="compositionally biased region" description="Low complexity" evidence="1">
    <location>
        <begin position="270"/>
        <end position="284"/>
    </location>
</feature>
<feature type="region of interest" description="Disordered" evidence="1">
    <location>
        <begin position="407"/>
        <end position="441"/>
    </location>
</feature>
<dbReference type="Proteomes" id="UP000182045">
    <property type="component" value="Unassembled WGS sequence"/>
</dbReference>
<dbReference type="AlphaFoldDB" id="A0A0P7W9X7"/>
<evidence type="ECO:0000313" key="3">
    <source>
        <dbReference type="EMBL" id="KPP94218.1"/>
    </source>
</evidence>
<dbReference type="InterPro" id="IPR043129">
    <property type="entry name" value="ATPase_NBD"/>
</dbReference>
<feature type="compositionally biased region" description="Low complexity" evidence="1">
    <location>
        <begin position="182"/>
        <end position="223"/>
    </location>
</feature>
<feature type="compositionally biased region" description="Basic and acidic residues" evidence="1">
    <location>
        <begin position="260"/>
        <end position="269"/>
    </location>
</feature>
<accession>A0A0P7W9X7</accession>
<feature type="region of interest" description="Disordered" evidence="1">
    <location>
        <begin position="510"/>
        <end position="745"/>
    </location>
</feature>